<name>A0A060BWS7_9MICO</name>
<reference evidence="1" key="1">
    <citation type="journal article" date="2013" name="Environ. Microbiol.">
        <title>Seasonally variable intestinal metagenomes of the red palm weevil (Rhynchophorus ferrugineus).</title>
        <authorList>
            <person name="Jia S."/>
            <person name="Zhang X."/>
            <person name="Zhang G."/>
            <person name="Yin A."/>
            <person name="Zhang S."/>
            <person name="Li F."/>
            <person name="Wang L."/>
            <person name="Zhao D."/>
            <person name="Yun Q."/>
            <person name="Tala"/>
            <person name="Wang J."/>
            <person name="Sun G."/>
            <person name="Baabdullah M."/>
            <person name="Yu X."/>
            <person name="Hu S."/>
            <person name="Al-Mssallem I.S."/>
            <person name="Yu J."/>
        </authorList>
    </citation>
    <scope>NUCLEOTIDE SEQUENCE</scope>
</reference>
<accession>A0A060BWS7</accession>
<evidence type="ECO:0000313" key="1">
    <source>
        <dbReference type="EMBL" id="AIA84916.1"/>
    </source>
</evidence>
<organism evidence="1">
    <name type="scientific">uncultured Jonesia sp</name>
    <dbReference type="NCBI Taxonomy" id="1017339"/>
    <lineage>
        <taxon>Bacteria</taxon>
        <taxon>Bacillati</taxon>
        <taxon>Actinomycetota</taxon>
        <taxon>Actinomycetes</taxon>
        <taxon>Micrococcales</taxon>
        <taxon>Jonesiaceae</taxon>
        <taxon>Jonesia</taxon>
        <taxon>environmental samples</taxon>
    </lineage>
</organism>
<sequence>ARRQAGDSGVARRAYRRSLVWAGSAQRIRANVAEAVGSGASADFAQAFGDYALMYLALAGEEDRARAWEEALALPDDVLDDGLTRTYLLAWIAAAGST</sequence>
<dbReference type="EMBL" id="KF117658">
    <property type="protein sequence ID" value="AIA84916.1"/>
    <property type="molecule type" value="Genomic_DNA"/>
</dbReference>
<protein>
    <submittedName>
        <fullName evidence="1">CAZy families GH81 protein</fullName>
    </submittedName>
</protein>
<dbReference type="AlphaFoldDB" id="A0A060BWS7"/>
<proteinExistence type="predicted"/>
<feature type="non-terminal residue" evidence="1">
    <location>
        <position position="1"/>
    </location>
</feature>